<dbReference type="eggNOG" id="COG1960">
    <property type="taxonomic scope" value="Bacteria"/>
</dbReference>
<dbReference type="SUPFAM" id="SSF56645">
    <property type="entry name" value="Acyl-CoA dehydrogenase NM domain-like"/>
    <property type="match status" value="1"/>
</dbReference>
<evidence type="ECO:0000313" key="2">
    <source>
        <dbReference type="EMBL" id="AOX17199.1"/>
    </source>
</evidence>
<dbReference type="InterPro" id="IPR036250">
    <property type="entry name" value="AcylCo_DH-like_C"/>
</dbReference>
<sequence length="368" mass="40012">MLDLPTQKTSKSPAMSLQDIKALAQQLEPGISLAEYLNQLVAFGFFKALLPEKHGGSGIATDAVRAPDCMDFLRILGNKDLSLGRCIEGHINVIRLMYLYATPAQFAAFAMAVQDGALAGIWVTDSSSPVHLKEYTLSGVKGFGSAIHLAQWALITAQSEADESLMLFVRVGDKQRIGPGPGTLSGMRESDTGSYDFNGLEISPEAIIGQPGDYLRQPEFSAGAWRGSAVALGGIDRLVDLLRHELRVRHRTGSPFQQERVGHAMIARETAAMWTARAAMIAYDRTQETGDLSAIVNFARIAVEQAGLQIITLVQRGLGLSAFLQNNPVEKTMRDLAVYLRQPAPDETLTEAAVWFIDREPPVAGWMS</sequence>
<dbReference type="STRING" id="153496.A0U89_08640"/>
<dbReference type="PANTHER" id="PTHR48083">
    <property type="entry name" value="MEDIUM-CHAIN SPECIFIC ACYL-COA DEHYDROGENASE, MITOCHONDRIAL-RELATED"/>
    <property type="match status" value="1"/>
</dbReference>
<reference evidence="2 3" key="1">
    <citation type="journal article" date="2016" name="Microb. Cell Fact.">
        <title>Dissection of exopolysaccharide biosynthesis in Kozakia baliensis.</title>
        <authorList>
            <person name="Brandt J.U."/>
            <person name="Jakob F."/>
            <person name="Behr J."/>
            <person name="Geissler A.J."/>
            <person name="Vogel R.F."/>
        </authorList>
    </citation>
    <scope>NUCLEOTIDE SEQUENCE [LARGE SCALE GENOMIC DNA]</scope>
    <source>
        <strain evidence="2 3">DSM 14400</strain>
    </source>
</reference>
<organism evidence="2 3">
    <name type="scientific">Kozakia baliensis</name>
    <dbReference type="NCBI Taxonomy" id="153496"/>
    <lineage>
        <taxon>Bacteria</taxon>
        <taxon>Pseudomonadati</taxon>
        <taxon>Pseudomonadota</taxon>
        <taxon>Alphaproteobacteria</taxon>
        <taxon>Acetobacterales</taxon>
        <taxon>Acetobacteraceae</taxon>
        <taxon>Kozakia</taxon>
    </lineage>
</organism>
<evidence type="ECO:0000256" key="1">
    <source>
        <dbReference type="ARBA" id="ARBA00023002"/>
    </source>
</evidence>
<dbReference type="KEGG" id="kba:A0U89_08640"/>
<dbReference type="GO" id="GO:0050660">
    <property type="term" value="F:flavin adenine dinucleotide binding"/>
    <property type="evidence" value="ECO:0007669"/>
    <property type="project" value="InterPro"/>
</dbReference>
<name>A0A1D8UU84_9PROT</name>
<dbReference type="RefSeq" id="WP_070402850.1">
    <property type="nucleotide sequence ID" value="NZ_BJVW01000006.1"/>
</dbReference>
<dbReference type="Gene3D" id="1.10.540.10">
    <property type="entry name" value="Acyl-CoA dehydrogenase/oxidase, N-terminal domain"/>
    <property type="match status" value="1"/>
</dbReference>
<dbReference type="SUPFAM" id="SSF47203">
    <property type="entry name" value="Acyl-CoA dehydrogenase C-terminal domain-like"/>
    <property type="match status" value="1"/>
</dbReference>
<dbReference type="OrthoDB" id="2986495at2"/>
<dbReference type="Gene3D" id="2.40.110.10">
    <property type="entry name" value="Butyryl-CoA Dehydrogenase, subunit A, domain 2"/>
    <property type="match status" value="1"/>
</dbReference>
<dbReference type="AlphaFoldDB" id="A0A1D8UU84"/>
<protein>
    <submittedName>
        <fullName evidence="2">Uncharacterized protein</fullName>
    </submittedName>
</protein>
<accession>A0A1D8UU84</accession>
<dbReference type="Proteomes" id="UP000179145">
    <property type="component" value="Chromosome"/>
</dbReference>
<dbReference type="InterPro" id="IPR037069">
    <property type="entry name" value="AcylCoA_DH/ox_N_sf"/>
</dbReference>
<dbReference type="GO" id="GO:0033539">
    <property type="term" value="P:fatty acid beta-oxidation using acyl-CoA dehydrogenase"/>
    <property type="evidence" value="ECO:0007669"/>
    <property type="project" value="TreeGrafter"/>
</dbReference>
<gene>
    <name evidence="2" type="ORF">A0U89_08640</name>
</gene>
<dbReference type="InterPro" id="IPR009100">
    <property type="entry name" value="AcylCoA_DH/oxidase_NM_dom_sf"/>
</dbReference>
<dbReference type="InterPro" id="IPR050741">
    <property type="entry name" value="Acyl-CoA_dehydrogenase"/>
</dbReference>
<dbReference type="EMBL" id="CP014674">
    <property type="protein sequence ID" value="AOX17199.1"/>
    <property type="molecule type" value="Genomic_DNA"/>
</dbReference>
<dbReference type="Gene3D" id="1.20.140.10">
    <property type="entry name" value="Butyryl-CoA Dehydrogenase, subunit A, domain 3"/>
    <property type="match status" value="1"/>
</dbReference>
<dbReference type="GO" id="GO:0003995">
    <property type="term" value="F:acyl-CoA dehydrogenase activity"/>
    <property type="evidence" value="ECO:0007669"/>
    <property type="project" value="TreeGrafter"/>
</dbReference>
<dbReference type="GO" id="GO:0005737">
    <property type="term" value="C:cytoplasm"/>
    <property type="evidence" value="ECO:0007669"/>
    <property type="project" value="TreeGrafter"/>
</dbReference>
<dbReference type="PANTHER" id="PTHR48083:SF37">
    <property type="entry name" value="DEHYDROGENASE, PUTATIVE-RELATED"/>
    <property type="match status" value="1"/>
</dbReference>
<dbReference type="InterPro" id="IPR046373">
    <property type="entry name" value="Acyl-CoA_Oxase/DH_mid-dom_sf"/>
</dbReference>
<keyword evidence="1" id="KW-0560">Oxidoreductase</keyword>
<proteinExistence type="predicted"/>
<keyword evidence="3" id="KW-1185">Reference proteome</keyword>
<evidence type="ECO:0000313" key="3">
    <source>
        <dbReference type="Proteomes" id="UP000179145"/>
    </source>
</evidence>